<keyword evidence="4" id="KW-1185">Reference proteome</keyword>
<feature type="domain" description="Amine oxidase" evidence="2">
    <location>
        <begin position="65"/>
        <end position="132"/>
    </location>
</feature>
<dbReference type="InterPro" id="IPR036188">
    <property type="entry name" value="FAD/NAD-bd_sf"/>
</dbReference>
<dbReference type="PANTHER" id="PTHR10742">
    <property type="entry name" value="FLAVIN MONOAMINE OXIDASE"/>
    <property type="match status" value="1"/>
</dbReference>
<name>A0ABY4BXG9_9MICO</name>
<feature type="region of interest" description="Disordered" evidence="1">
    <location>
        <begin position="29"/>
        <end position="59"/>
    </location>
</feature>
<dbReference type="Pfam" id="PF01593">
    <property type="entry name" value="Amino_oxidase"/>
    <property type="match status" value="2"/>
</dbReference>
<evidence type="ECO:0000256" key="1">
    <source>
        <dbReference type="SAM" id="MobiDB-lite"/>
    </source>
</evidence>
<dbReference type="InterPro" id="IPR006311">
    <property type="entry name" value="TAT_signal"/>
</dbReference>
<organism evidence="3 4">
    <name type="scientific">Agromyces larvae</name>
    <dbReference type="NCBI Taxonomy" id="2929802"/>
    <lineage>
        <taxon>Bacteria</taxon>
        <taxon>Bacillati</taxon>
        <taxon>Actinomycetota</taxon>
        <taxon>Actinomycetes</taxon>
        <taxon>Micrococcales</taxon>
        <taxon>Microbacteriaceae</taxon>
        <taxon>Agromyces</taxon>
    </lineage>
</organism>
<evidence type="ECO:0000259" key="2">
    <source>
        <dbReference type="Pfam" id="PF01593"/>
    </source>
</evidence>
<dbReference type="SUPFAM" id="SSF51905">
    <property type="entry name" value="FAD/NAD(P)-binding domain"/>
    <property type="match status" value="2"/>
</dbReference>
<dbReference type="Gene3D" id="3.90.660.10">
    <property type="match status" value="1"/>
</dbReference>
<feature type="domain" description="Amine oxidase" evidence="2">
    <location>
        <begin position="149"/>
        <end position="498"/>
    </location>
</feature>
<dbReference type="RefSeq" id="WP_243555348.1">
    <property type="nucleotide sequence ID" value="NZ_CP094528.1"/>
</dbReference>
<dbReference type="EMBL" id="CP094528">
    <property type="protein sequence ID" value="UOE43926.1"/>
    <property type="molecule type" value="Genomic_DNA"/>
</dbReference>
<dbReference type="InterPro" id="IPR002937">
    <property type="entry name" value="Amino_oxidase"/>
</dbReference>
<dbReference type="Gene3D" id="3.50.50.60">
    <property type="entry name" value="FAD/NAD(P)-binding domain"/>
    <property type="match status" value="2"/>
</dbReference>
<feature type="compositionally biased region" description="Low complexity" evidence="1">
    <location>
        <begin position="29"/>
        <end position="40"/>
    </location>
</feature>
<dbReference type="PROSITE" id="PS51257">
    <property type="entry name" value="PROKAR_LIPOPROTEIN"/>
    <property type="match status" value="1"/>
</dbReference>
<evidence type="ECO:0000313" key="3">
    <source>
        <dbReference type="EMBL" id="UOE43926.1"/>
    </source>
</evidence>
<sequence length="504" mass="51946">MDSRGRPREGMPRRTFLAAALAGVTTVALSSCTPESSPTASPSPSPSPAFTPRPGPDGLPRLIAMRRSRWGADPFARGAISYADVGGTERLRVALSRPVRDRLWFAGEACSTDAPGTMQGAIASGEAAAAAVAARTGEGERVVVVGAGLAGLTAANALVGRGIRVVVVEARDRAGGRVHSIDDDAFGGSAQLGALFVGADAEAVDDLLDEASVDTRLIDVPATALATDGAWVPIDPVGVAALADAHNWALAQPQDVSVATALVDSGATAALPTDPDEHGVRATDWLAHAISSGVEVATGATTTRVSAASVDRDRLGRTLRLVQGRLGDVVDDLTAEVDIAVSSTVTRIAYTDERVSLRLDTGESITADRVIVTAPLGVLKTSTIRFEPRLPLTHQRAISLLGVGQLDTVWLRFEEAFWRTDVPSADEAAAMPDADAAAPTPDVLTVVGSSPTVAAWLDVGRGTGEPVIVGVIAATQATRLESLDDDEFQDEVLAALAPFATATG</sequence>
<gene>
    <name evidence="3" type="ORF">MTO99_17460</name>
</gene>
<dbReference type="Proteomes" id="UP000832097">
    <property type="component" value="Chromosome"/>
</dbReference>
<feature type="compositionally biased region" description="Pro residues" evidence="1">
    <location>
        <begin position="41"/>
        <end position="57"/>
    </location>
</feature>
<dbReference type="SUPFAM" id="SSF54373">
    <property type="entry name" value="FAD-linked reductases, C-terminal domain"/>
    <property type="match status" value="1"/>
</dbReference>
<dbReference type="PANTHER" id="PTHR10742:SF410">
    <property type="entry name" value="LYSINE-SPECIFIC HISTONE DEMETHYLASE 2"/>
    <property type="match status" value="1"/>
</dbReference>
<protein>
    <submittedName>
        <fullName evidence="3">FAD-dependent oxidoreductase</fullName>
    </submittedName>
</protein>
<accession>A0ABY4BXG9</accession>
<reference evidence="3 4" key="1">
    <citation type="submission" date="2022-03" db="EMBL/GenBank/DDBJ databases">
        <title>Mucilaginibacter sp. isolated from the gut of Protaetia brevitarsis seulensis larvae.</title>
        <authorList>
            <person name="Won M."/>
            <person name="Kim S.-J."/>
            <person name="Kwon S.-W."/>
        </authorList>
    </citation>
    <scope>NUCLEOTIDE SEQUENCE [LARGE SCALE GENOMIC DNA]</scope>
    <source>
        <strain evidence="3 4">CFWR-12</strain>
    </source>
</reference>
<dbReference type="InterPro" id="IPR050281">
    <property type="entry name" value="Flavin_monoamine_oxidase"/>
</dbReference>
<dbReference type="PROSITE" id="PS51318">
    <property type="entry name" value="TAT"/>
    <property type="match status" value="1"/>
</dbReference>
<evidence type="ECO:0000313" key="4">
    <source>
        <dbReference type="Proteomes" id="UP000832097"/>
    </source>
</evidence>
<proteinExistence type="predicted"/>